<feature type="compositionally biased region" description="Polar residues" evidence="1">
    <location>
        <begin position="108"/>
        <end position="124"/>
    </location>
</feature>
<gene>
    <name evidence="3" type="ORF">HNR06_003780</name>
</gene>
<name>A0A7Y9XE81_9ACTN</name>
<evidence type="ECO:0000259" key="2">
    <source>
        <dbReference type="Pfam" id="PF00188"/>
    </source>
</evidence>
<evidence type="ECO:0000313" key="4">
    <source>
        <dbReference type="Proteomes" id="UP000584931"/>
    </source>
</evidence>
<feature type="domain" description="SCP" evidence="2">
    <location>
        <begin position="184"/>
        <end position="284"/>
    </location>
</feature>
<dbReference type="CDD" id="cd05379">
    <property type="entry name" value="CAP_bacterial"/>
    <property type="match status" value="1"/>
</dbReference>
<feature type="region of interest" description="Disordered" evidence="1">
    <location>
        <begin position="60"/>
        <end position="175"/>
    </location>
</feature>
<feature type="compositionally biased region" description="Gly residues" evidence="1">
    <location>
        <begin position="127"/>
        <end position="170"/>
    </location>
</feature>
<dbReference type="AlphaFoldDB" id="A0A7Y9XE81"/>
<feature type="compositionally biased region" description="Basic and acidic residues" evidence="1">
    <location>
        <begin position="209"/>
        <end position="237"/>
    </location>
</feature>
<protein>
    <submittedName>
        <fullName evidence="3">Uncharacterized protein YkwD</fullName>
    </submittedName>
</protein>
<evidence type="ECO:0000313" key="3">
    <source>
        <dbReference type="EMBL" id="NYH54191.1"/>
    </source>
</evidence>
<dbReference type="SUPFAM" id="SSF55797">
    <property type="entry name" value="PR-1-like"/>
    <property type="match status" value="1"/>
</dbReference>
<dbReference type="Pfam" id="PF00188">
    <property type="entry name" value="CAP"/>
    <property type="match status" value="1"/>
</dbReference>
<reference evidence="3 4" key="1">
    <citation type="submission" date="2020-07" db="EMBL/GenBank/DDBJ databases">
        <title>Sequencing the genomes of 1000 actinobacteria strains.</title>
        <authorList>
            <person name="Klenk H.-P."/>
        </authorList>
    </citation>
    <scope>NUCLEOTIDE SEQUENCE [LARGE SCALE GENOMIC DNA]</scope>
    <source>
        <strain evidence="3 4">DSM 45278</strain>
    </source>
</reference>
<dbReference type="PANTHER" id="PTHR31157">
    <property type="entry name" value="SCP DOMAIN-CONTAINING PROTEIN"/>
    <property type="match status" value="1"/>
</dbReference>
<organism evidence="3 4">
    <name type="scientific">Nocardiopsis sinuspersici</name>
    <dbReference type="NCBI Taxonomy" id="501010"/>
    <lineage>
        <taxon>Bacteria</taxon>
        <taxon>Bacillati</taxon>
        <taxon>Actinomycetota</taxon>
        <taxon>Actinomycetes</taxon>
        <taxon>Streptosporangiales</taxon>
        <taxon>Nocardiopsidaceae</taxon>
        <taxon>Nocardiopsis</taxon>
    </lineage>
</organism>
<feature type="compositionally biased region" description="Basic residues" evidence="1">
    <location>
        <begin position="1"/>
        <end position="11"/>
    </location>
</feature>
<dbReference type="InterPro" id="IPR035940">
    <property type="entry name" value="CAP_sf"/>
</dbReference>
<dbReference type="RefSeq" id="WP_179810800.1">
    <property type="nucleotide sequence ID" value="NZ_JACCHL010000001.1"/>
</dbReference>
<dbReference type="InterPro" id="IPR014044">
    <property type="entry name" value="CAP_dom"/>
</dbReference>
<accession>A0A7Y9XE81</accession>
<comment type="caution">
    <text evidence="3">The sequence shown here is derived from an EMBL/GenBank/DDBJ whole genome shotgun (WGS) entry which is preliminary data.</text>
</comment>
<evidence type="ECO:0000256" key="1">
    <source>
        <dbReference type="SAM" id="MobiDB-lite"/>
    </source>
</evidence>
<feature type="region of interest" description="Disordered" evidence="1">
    <location>
        <begin position="191"/>
        <end position="237"/>
    </location>
</feature>
<dbReference type="EMBL" id="JACCHL010000001">
    <property type="protein sequence ID" value="NYH54191.1"/>
    <property type="molecule type" value="Genomic_DNA"/>
</dbReference>
<dbReference type="PANTHER" id="PTHR31157:SF1">
    <property type="entry name" value="SCP DOMAIN-CONTAINING PROTEIN"/>
    <property type="match status" value="1"/>
</dbReference>
<sequence length="295" mass="29702">MARGRRGRRRMSAPGHRSPSGGRQRRGAALAVSLAAVPVGLVLAGALLVSGVGEGLNPFQNTADGQVGDQTGVPAAGAPPEASEDDDFFARPTTAPEEPGQEREPTPSGDSEPQSADVTASSIPEDSGGGGSDGGDGGGSDGNGSGGADGGEGPGGDGNGGRGEGDGGVSGSSAGSVADQVVTLANDERAEAGCGPLTVDPRLTAAAQEHSEDMARRDYMSHENPEGEGPGDRARRHGYDAWGAENVAKGQTSPQQVMDAWMNSDGHRRNILNCDLVSIGVGESGDAWTQMFGWE</sequence>
<proteinExistence type="predicted"/>
<dbReference type="Gene3D" id="3.40.33.10">
    <property type="entry name" value="CAP"/>
    <property type="match status" value="1"/>
</dbReference>
<dbReference type="Proteomes" id="UP000584931">
    <property type="component" value="Unassembled WGS sequence"/>
</dbReference>
<feature type="region of interest" description="Disordered" evidence="1">
    <location>
        <begin position="1"/>
        <end position="27"/>
    </location>
</feature>